<dbReference type="RefSeq" id="XP_025395169.1">
    <property type="nucleotide sequence ID" value="XM_025538240.1"/>
</dbReference>
<reference evidence="2 3" key="1">
    <citation type="submission" date="2016-12" db="EMBL/GenBank/DDBJ databases">
        <title>The genomes of Aspergillus section Nigri reveals drivers in fungal speciation.</title>
        <authorList>
            <consortium name="DOE Joint Genome Institute"/>
            <person name="Vesth T.C."/>
            <person name="Nybo J."/>
            <person name="Theobald S."/>
            <person name="Brandl J."/>
            <person name="Frisvad J.C."/>
            <person name="Nielsen K.F."/>
            <person name="Lyhne E.K."/>
            <person name="Kogle M.E."/>
            <person name="Kuo A."/>
            <person name="Riley R."/>
            <person name="Clum A."/>
            <person name="Nolan M."/>
            <person name="Lipzen A."/>
            <person name="Salamov A."/>
            <person name="Henrissat B."/>
            <person name="Wiebenga A."/>
            <person name="De Vries R.P."/>
            <person name="Grigoriev I.V."/>
            <person name="Mortensen U.H."/>
            <person name="Andersen M.R."/>
            <person name="Baker S.E."/>
        </authorList>
    </citation>
    <scope>NUCLEOTIDE SEQUENCE [LARGE SCALE GENOMIC DNA]</scope>
    <source>
        <strain evidence="2 3">CBS 117.55</strain>
    </source>
</reference>
<keyword evidence="3" id="KW-1185">Reference proteome</keyword>
<accession>A0A317V7C7</accession>
<proteinExistence type="predicted"/>
<dbReference type="Proteomes" id="UP000247233">
    <property type="component" value="Unassembled WGS sequence"/>
</dbReference>
<dbReference type="EMBL" id="MSFL01000038">
    <property type="protein sequence ID" value="PWY68040.1"/>
    <property type="molecule type" value="Genomic_DNA"/>
</dbReference>
<evidence type="ECO:0000313" key="3">
    <source>
        <dbReference type="Proteomes" id="UP000247233"/>
    </source>
</evidence>
<keyword evidence="1" id="KW-1133">Transmembrane helix</keyword>
<dbReference type="VEuPathDB" id="FungiDB:BO70DRAFT_155438"/>
<dbReference type="AlphaFoldDB" id="A0A317V7C7"/>
<sequence>MLSQQAPIVENSGSNHSPLISAFGRVLLCTCLDLCLIEKSGYFVFEVQLLRPNLIFSGCCFVIATGYIAQVRDHRVVDN</sequence>
<comment type="caution">
    <text evidence="2">The sequence shown here is derived from an EMBL/GenBank/DDBJ whole genome shotgun (WGS) entry which is preliminary data.</text>
</comment>
<keyword evidence="1" id="KW-0812">Transmembrane</keyword>
<keyword evidence="1" id="KW-0472">Membrane</keyword>
<feature type="transmembrane region" description="Helical" evidence="1">
    <location>
        <begin position="49"/>
        <end position="69"/>
    </location>
</feature>
<evidence type="ECO:0000313" key="2">
    <source>
        <dbReference type="EMBL" id="PWY68040.1"/>
    </source>
</evidence>
<organism evidence="2 3">
    <name type="scientific">Aspergillus heteromorphus CBS 117.55</name>
    <dbReference type="NCBI Taxonomy" id="1448321"/>
    <lineage>
        <taxon>Eukaryota</taxon>
        <taxon>Fungi</taxon>
        <taxon>Dikarya</taxon>
        <taxon>Ascomycota</taxon>
        <taxon>Pezizomycotina</taxon>
        <taxon>Eurotiomycetes</taxon>
        <taxon>Eurotiomycetidae</taxon>
        <taxon>Eurotiales</taxon>
        <taxon>Aspergillaceae</taxon>
        <taxon>Aspergillus</taxon>
        <taxon>Aspergillus subgen. Circumdati</taxon>
    </lineage>
</organism>
<protein>
    <submittedName>
        <fullName evidence="2">Uncharacterized protein</fullName>
    </submittedName>
</protein>
<gene>
    <name evidence="2" type="ORF">BO70DRAFT_155438</name>
</gene>
<dbReference type="GeneID" id="37060477"/>
<evidence type="ECO:0000256" key="1">
    <source>
        <dbReference type="SAM" id="Phobius"/>
    </source>
</evidence>
<name>A0A317V7C7_9EURO</name>